<dbReference type="PANTHER" id="PTHR43398">
    <property type="entry name" value="DOLICHOL-PHOSPHATE MANNOSYLTRANSFERASE SUBUNIT 1"/>
    <property type="match status" value="1"/>
</dbReference>
<dbReference type="GO" id="GO:0004582">
    <property type="term" value="F:dolichyl-phosphate beta-D-mannosyltransferase activity"/>
    <property type="evidence" value="ECO:0007669"/>
    <property type="project" value="InterPro"/>
</dbReference>
<evidence type="ECO:0000256" key="3">
    <source>
        <dbReference type="ARBA" id="ARBA00022679"/>
    </source>
</evidence>
<evidence type="ECO:0000259" key="4">
    <source>
        <dbReference type="Pfam" id="PF00535"/>
    </source>
</evidence>
<dbReference type="InterPro" id="IPR001173">
    <property type="entry name" value="Glyco_trans_2-like"/>
</dbReference>
<dbReference type="PANTHER" id="PTHR43398:SF1">
    <property type="entry name" value="DOLICHOL-PHOSPHATE MANNOSYLTRANSFERASE SUBUNIT 1"/>
    <property type="match status" value="1"/>
</dbReference>
<accession>A0A6J5YA38</accession>
<evidence type="ECO:0000256" key="2">
    <source>
        <dbReference type="ARBA" id="ARBA00022676"/>
    </source>
</evidence>
<evidence type="ECO:0000256" key="1">
    <source>
        <dbReference type="ARBA" id="ARBA00006739"/>
    </source>
</evidence>
<name>A0A6J5YA38_9ZZZZ</name>
<dbReference type="AlphaFoldDB" id="A0A6J5YA38"/>
<keyword evidence="2" id="KW-0328">Glycosyltransferase</keyword>
<keyword evidence="3" id="KW-0808">Transferase</keyword>
<dbReference type="GO" id="GO:0016020">
    <property type="term" value="C:membrane"/>
    <property type="evidence" value="ECO:0007669"/>
    <property type="project" value="GOC"/>
</dbReference>
<reference evidence="5" key="1">
    <citation type="submission" date="2020-05" db="EMBL/GenBank/DDBJ databases">
        <authorList>
            <person name="Chiriac C."/>
            <person name="Salcher M."/>
            <person name="Ghai R."/>
            <person name="Kavagutti S V."/>
        </authorList>
    </citation>
    <scope>NUCLEOTIDE SEQUENCE</scope>
</reference>
<dbReference type="Gene3D" id="3.90.550.10">
    <property type="entry name" value="Spore Coat Polysaccharide Biosynthesis Protein SpsA, Chain A"/>
    <property type="match status" value="1"/>
</dbReference>
<dbReference type="CDD" id="cd06442">
    <property type="entry name" value="DPM1_like"/>
    <property type="match status" value="1"/>
</dbReference>
<sequence>MIRAPTEGSAVSSSPVAVESDIYPSYGACVDVTKVARGGRTVAAMKSLVILPTFNEAENIAEVLDRVRAAVPDAEVLVVDDGSPDGTAELAESWAAGHGGQVSVLRRASKSGLGSAYRAGFAHGLANGFDALIEMDSDLQHDPAALPELIAAVANGADLAIGSRYVPGGSIPNWPKHREWLSRGGNRYAAFVLGLQVRDATAGFRCYAAPMLSTIDLTKVTADGYGFQIEMAYNVAGRGGRIVEVPIRFSDRQRGTSKMSGRIVFEALGLVSWWAVRDRVLRRRSRQPEAISS</sequence>
<gene>
    <name evidence="5" type="ORF">UFOPK1392_00470</name>
</gene>
<dbReference type="InterPro" id="IPR039528">
    <property type="entry name" value="DPM1-like"/>
</dbReference>
<proteinExistence type="inferred from homology"/>
<protein>
    <submittedName>
        <fullName evidence="5">Unannotated protein</fullName>
    </submittedName>
</protein>
<organism evidence="5">
    <name type="scientific">freshwater metagenome</name>
    <dbReference type="NCBI Taxonomy" id="449393"/>
    <lineage>
        <taxon>unclassified sequences</taxon>
        <taxon>metagenomes</taxon>
        <taxon>ecological metagenomes</taxon>
    </lineage>
</organism>
<dbReference type="Pfam" id="PF00535">
    <property type="entry name" value="Glycos_transf_2"/>
    <property type="match status" value="1"/>
</dbReference>
<comment type="similarity">
    <text evidence="1">Belongs to the glycosyltransferase 2 family.</text>
</comment>
<feature type="domain" description="Glycosyltransferase 2-like" evidence="4">
    <location>
        <begin position="49"/>
        <end position="208"/>
    </location>
</feature>
<dbReference type="SUPFAM" id="SSF53448">
    <property type="entry name" value="Nucleotide-diphospho-sugar transferases"/>
    <property type="match status" value="1"/>
</dbReference>
<evidence type="ECO:0000313" key="5">
    <source>
        <dbReference type="EMBL" id="CAB4322733.1"/>
    </source>
</evidence>
<dbReference type="EMBL" id="CAEMXZ010000013">
    <property type="protein sequence ID" value="CAB4322733.1"/>
    <property type="molecule type" value="Genomic_DNA"/>
</dbReference>
<dbReference type="FunFam" id="3.90.550.10:FF:000122">
    <property type="entry name" value="Dolichol-phosphate mannosyltransferase subunit 1"/>
    <property type="match status" value="1"/>
</dbReference>
<dbReference type="GO" id="GO:0009247">
    <property type="term" value="P:glycolipid biosynthetic process"/>
    <property type="evidence" value="ECO:0007669"/>
    <property type="project" value="TreeGrafter"/>
</dbReference>
<dbReference type="InterPro" id="IPR029044">
    <property type="entry name" value="Nucleotide-diphossugar_trans"/>
</dbReference>